<dbReference type="Pfam" id="PF24390">
    <property type="entry name" value="PRTase-CE"/>
    <property type="match status" value="1"/>
</dbReference>
<name>A0A7L9GAR7_9PSED</name>
<evidence type="ECO:0000259" key="1">
    <source>
        <dbReference type="Pfam" id="PF24390"/>
    </source>
</evidence>
<dbReference type="KEGG" id="ptai:ICN73_16520"/>
<evidence type="ECO:0000313" key="2">
    <source>
        <dbReference type="EMBL" id="QOJ89475.1"/>
    </source>
</evidence>
<protein>
    <recommendedName>
        <fullName evidence="1">PRTase-CE domain-containing protein</fullName>
    </recommendedName>
</protein>
<proteinExistence type="predicted"/>
<gene>
    <name evidence="2" type="ORF">ICN73_16520</name>
</gene>
<evidence type="ECO:0000313" key="3">
    <source>
        <dbReference type="Proteomes" id="UP000593847"/>
    </source>
</evidence>
<accession>A0A7L9GAR7</accession>
<sequence>MAERELIAQLLAVIGDYRKGAIPTFDEVHVQKWINQFDPEVRESILSELIYTFGKTYSSREKVYETFKSLFEIEVLHKGDSAGFWGSVSFLDIQKGGNSQHEFVKLVAGIYNKLTGNSLSINDNNAKAFFYIDDGLFSGGRATQDILAWLENDAPRDSTLYMAIINVYALGQWKLGENIKSALVAKNIKISWVTSVVAEDRKKYMFNSDVLRPTSMPNDLKVLDYVGKMKYAPVLRVAGGNAKNSYFSSESGRNLLEQQFLVKGAHIRTICPNLKIPHRPLGFSSLETLGFGSMNVTYRNCPNNAPLALWAGDPWYPLFPRSTNADAARERALEDILAAL</sequence>
<dbReference type="AlphaFoldDB" id="A0A7L9GAR7"/>
<organism evidence="2 3">
    <name type="scientific">Pseudomonas taiwanensis</name>
    <dbReference type="NCBI Taxonomy" id="470150"/>
    <lineage>
        <taxon>Bacteria</taxon>
        <taxon>Pseudomonadati</taxon>
        <taxon>Pseudomonadota</taxon>
        <taxon>Gammaproteobacteria</taxon>
        <taxon>Pseudomonadales</taxon>
        <taxon>Pseudomonadaceae</taxon>
        <taxon>Pseudomonas</taxon>
    </lineage>
</organism>
<keyword evidence="3" id="KW-1185">Reference proteome</keyword>
<dbReference type="InterPro" id="IPR056920">
    <property type="entry name" value="PRTase-CE"/>
</dbReference>
<dbReference type="RefSeq" id="WP_192907274.1">
    <property type="nucleotide sequence ID" value="NZ_CP062699.1"/>
</dbReference>
<dbReference type="EMBL" id="CP062699">
    <property type="protein sequence ID" value="QOJ89475.1"/>
    <property type="molecule type" value="Genomic_DNA"/>
</dbReference>
<reference evidence="2" key="1">
    <citation type="submission" date="2020-09" db="EMBL/GenBank/DDBJ databases">
        <title>Complete genome sequence of Pseudomonas taiwanensis CC, a plant growth-promoting and biotite-weathering strain.</title>
        <authorList>
            <person name="Cheng C."/>
        </authorList>
    </citation>
    <scope>NUCLEOTIDE SEQUENCE [LARGE SCALE GENOMIC DNA]</scope>
    <source>
        <strain evidence="2">WRS8</strain>
    </source>
</reference>
<dbReference type="Proteomes" id="UP000593847">
    <property type="component" value="Chromosome"/>
</dbReference>
<feature type="domain" description="PRTase-CE" evidence="1">
    <location>
        <begin position="30"/>
        <end position="321"/>
    </location>
</feature>